<protein>
    <submittedName>
        <fullName evidence="1">Uncharacterized protein</fullName>
    </submittedName>
</protein>
<keyword evidence="2" id="KW-1185">Reference proteome</keyword>
<dbReference type="EMBL" id="JBHSPR010000020">
    <property type="protein sequence ID" value="MFC6019356.1"/>
    <property type="molecule type" value="Genomic_DNA"/>
</dbReference>
<proteinExistence type="predicted"/>
<name>A0ABW1KC31_9ACTN</name>
<dbReference type="Proteomes" id="UP001596203">
    <property type="component" value="Unassembled WGS sequence"/>
</dbReference>
<organism evidence="1 2">
    <name type="scientific">Plantactinospora solaniradicis</name>
    <dbReference type="NCBI Taxonomy" id="1723736"/>
    <lineage>
        <taxon>Bacteria</taxon>
        <taxon>Bacillati</taxon>
        <taxon>Actinomycetota</taxon>
        <taxon>Actinomycetes</taxon>
        <taxon>Micromonosporales</taxon>
        <taxon>Micromonosporaceae</taxon>
        <taxon>Plantactinospora</taxon>
    </lineage>
</organism>
<comment type="caution">
    <text evidence="1">The sequence shown here is derived from an EMBL/GenBank/DDBJ whole genome shotgun (WGS) entry which is preliminary data.</text>
</comment>
<accession>A0ABW1KC31</accession>
<sequence>MTTTSPGDTGVIGHRQARSSAAAVAVAVPSFHLSLFPCWAI</sequence>
<dbReference type="RefSeq" id="WP_377425277.1">
    <property type="nucleotide sequence ID" value="NZ_JBHSPR010000020.1"/>
</dbReference>
<reference evidence="2" key="1">
    <citation type="journal article" date="2019" name="Int. J. Syst. Evol. Microbiol.">
        <title>The Global Catalogue of Microorganisms (GCM) 10K type strain sequencing project: providing services to taxonomists for standard genome sequencing and annotation.</title>
        <authorList>
            <consortium name="The Broad Institute Genomics Platform"/>
            <consortium name="The Broad Institute Genome Sequencing Center for Infectious Disease"/>
            <person name="Wu L."/>
            <person name="Ma J."/>
        </authorList>
    </citation>
    <scope>NUCLEOTIDE SEQUENCE [LARGE SCALE GENOMIC DNA]</scope>
    <source>
        <strain evidence="2">ZS-35-S2</strain>
    </source>
</reference>
<evidence type="ECO:0000313" key="1">
    <source>
        <dbReference type="EMBL" id="MFC6019356.1"/>
    </source>
</evidence>
<gene>
    <name evidence="1" type="ORF">ACFP2T_24510</name>
</gene>
<evidence type="ECO:0000313" key="2">
    <source>
        <dbReference type="Proteomes" id="UP001596203"/>
    </source>
</evidence>